<dbReference type="AlphaFoldDB" id="A0A0R3PIS0"/>
<evidence type="ECO:0000313" key="3">
    <source>
        <dbReference type="WBParaSite" id="ACOC_0000426301-mRNA-1"/>
    </source>
</evidence>
<gene>
    <name evidence="1" type="ORF">ACOC_LOCUS4264</name>
</gene>
<name>A0A0R3PIS0_ANGCS</name>
<organism evidence="3">
    <name type="scientific">Angiostrongylus costaricensis</name>
    <name type="common">Nematode worm</name>
    <dbReference type="NCBI Taxonomy" id="334426"/>
    <lineage>
        <taxon>Eukaryota</taxon>
        <taxon>Metazoa</taxon>
        <taxon>Ecdysozoa</taxon>
        <taxon>Nematoda</taxon>
        <taxon>Chromadorea</taxon>
        <taxon>Rhabditida</taxon>
        <taxon>Rhabditina</taxon>
        <taxon>Rhabditomorpha</taxon>
        <taxon>Strongyloidea</taxon>
        <taxon>Metastrongylidae</taxon>
        <taxon>Angiostrongylus</taxon>
    </lineage>
</organism>
<evidence type="ECO:0000313" key="1">
    <source>
        <dbReference type="EMBL" id="VDM55849.1"/>
    </source>
</evidence>
<proteinExistence type="predicted"/>
<sequence>MSFFRTLSESNTTGDHMDMLQTFPDQSEDEWFRKGSLVIAQGASCQASEQVKTTITVHIEQSFQLAVQTVEEETAARIHVDVAFQRNKACGTSFDPYHLKQLCQSSKAEKQFRL</sequence>
<evidence type="ECO:0000313" key="2">
    <source>
        <dbReference type="Proteomes" id="UP000267027"/>
    </source>
</evidence>
<dbReference type="WBParaSite" id="ACOC_0000426301-mRNA-1">
    <property type="protein sequence ID" value="ACOC_0000426301-mRNA-1"/>
    <property type="gene ID" value="ACOC_0000426301"/>
</dbReference>
<protein>
    <submittedName>
        <fullName evidence="3">SHSP domain-containing protein</fullName>
    </submittedName>
</protein>
<accession>A0A0R3PIS0</accession>
<dbReference type="Proteomes" id="UP000267027">
    <property type="component" value="Unassembled WGS sequence"/>
</dbReference>
<dbReference type="EMBL" id="UYYA01003810">
    <property type="protein sequence ID" value="VDM55849.1"/>
    <property type="molecule type" value="Genomic_DNA"/>
</dbReference>
<keyword evidence="2" id="KW-1185">Reference proteome</keyword>
<reference evidence="1 2" key="2">
    <citation type="submission" date="2018-11" db="EMBL/GenBank/DDBJ databases">
        <authorList>
            <consortium name="Pathogen Informatics"/>
        </authorList>
    </citation>
    <scope>NUCLEOTIDE SEQUENCE [LARGE SCALE GENOMIC DNA]</scope>
    <source>
        <strain evidence="1 2">Costa Rica</strain>
    </source>
</reference>
<reference evidence="3" key="1">
    <citation type="submission" date="2017-02" db="UniProtKB">
        <authorList>
            <consortium name="WormBaseParasite"/>
        </authorList>
    </citation>
    <scope>IDENTIFICATION</scope>
</reference>